<dbReference type="GO" id="GO:0032958">
    <property type="term" value="P:inositol phosphate biosynthetic process"/>
    <property type="evidence" value="ECO:0007669"/>
    <property type="project" value="InterPro"/>
</dbReference>
<keyword evidence="3 4" id="KW-0418">Kinase</keyword>
<dbReference type="GO" id="GO:0005737">
    <property type="term" value="C:cytoplasm"/>
    <property type="evidence" value="ECO:0007669"/>
    <property type="project" value="TreeGrafter"/>
</dbReference>
<reference evidence="6" key="1">
    <citation type="submission" date="2020-01" db="EMBL/GenBank/DDBJ databases">
        <title>Draft genome sequence of the Termite Coptotermes fromosanus.</title>
        <authorList>
            <person name="Itakura S."/>
            <person name="Yosikawa Y."/>
            <person name="Umezawa K."/>
        </authorList>
    </citation>
    <scope>NUCLEOTIDE SEQUENCE [LARGE SCALE GENOMIC DNA]</scope>
</reference>
<sequence>MENVHTPIWMIDFQCCYINKLVMLIKVFAGLCFQNALDLTAPASDILLRNRQNSWFQLSGHPDCFAPAGPGTIWKKRSGGPENTEREVYEALSSDPAMRDVVPRYFREVEYQGEKFIEIQDLLHGFSDPHVMDIKMGTRTFLESEVQKTAARPDLYQKMVAVDPSAPSSEEHRNKAVTKLRYMQFREQQSSTCSQGFRVEAMKFRGSPPVTDLKKVKSRDEVMVTMALFLGGREDTRQRLLARLKEIREKFEQSLYFQTHEVVGSSIFIIYDDTKVGAWIIDFAKTLPVPDGGIVDHRSICHSVNEVFALLGCYTVLVGSWLLSFWGSLLIPSSRVKQSRKTLEDRTDRLSRNVSNEQPINAVLHPRRILEEVDLNSSPASCKSPISPVAHGLYNFGDSMVQTKVTVGTKDIDIVLGQWNAIVFTPLELNNAVAASQVARFSSVTAQHMHQPIMTLLVQPCSRLMAVNVTVTLSGGVSPCMLAVCCFYPYCVLFLPLLCACVRADMKALFVCD</sequence>
<dbReference type="GO" id="GO:0005634">
    <property type="term" value="C:nucleus"/>
    <property type="evidence" value="ECO:0007669"/>
    <property type="project" value="TreeGrafter"/>
</dbReference>
<dbReference type="PANTHER" id="PTHR12400:SF26">
    <property type="entry name" value="KINASE"/>
    <property type="match status" value="1"/>
</dbReference>
<evidence type="ECO:0000256" key="4">
    <source>
        <dbReference type="RuleBase" id="RU363090"/>
    </source>
</evidence>
<evidence type="ECO:0000256" key="3">
    <source>
        <dbReference type="ARBA" id="ARBA00022777"/>
    </source>
</evidence>
<evidence type="ECO:0000313" key="6">
    <source>
        <dbReference type="Proteomes" id="UP000502823"/>
    </source>
</evidence>
<comment type="caution">
    <text evidence="5">The sequence shown here is derived from an EMBL/GenBank/DDBJ whole genome shotgun (WGS) entry which is preliminary data.</text>
</comment>
<dbReference type="EC" id="2.7.-.-" evidence="4"/>
<dbReference type="Gene3D" id="3.30.470.160">
    <property type="entry name" value="Inositol polyphosphate kinase"/>
    <property type="match status" value="1"/>
</dbReference>
<keyword evidence="6" id="KW-1185">Reference proteome</keyword>
<dbReference type="Pfam" id="PF03770">
    <property type="entry name" value="IPK"/>
    <property type="match status" value="1"/>
</dbReference>
<dbReference type="SUPFAM" id="SSF56104">
    <property type="entry name" value="SAICAR synthase-like"/>
    <property type="match status" value="1"/>
</dbReference>
<gene>
    <name evidence="5" type="ORF">Cfor_10674</name>
</gene>
<dbReference type="InParanoid" id="A0A6L2PVL4"/>
<dbReference type="FunCoup" id="A0A6L2PVL4">
    <property type="interactions" value="530"/>
</dbReference>
<comment type="similarity">
    <text evidence="1 4">Belongs to the inositol phosphokinase (IPK) family.</text>
</comment>
<name>A0A6L2PVL4_COPFO</name>
<dbReference type="PANTHER" id="PTHR12400">
    <property type="entry name" value="INOSITOL POLYPHOSPHATE KINASE"/>
    <property type="match status" value="1"/>
</dbReference>
<dbReference type="GO" id="GO:0000828">
    <property type="term" value="F:inositol hexakisphosphate kinase activity"/>
    <property type="evidence" value="ECO:0007669"/>
    <property type="project" value="TreeGrafter"/>
</dbReference>
<dbReference type="AlphaFoldDB" id="A0A6L2PVL4"/>
<dbReference type="EMBL" id="BLKM01000624">
    <property type="protein sequence ID" value="GFG36234.1"/>
    <property type="molecule type" value="Genomic_DNA"/>
</dbReference>
<evidence type="ECO:0000256" key="2">
    <source>
        <dbReference type="ARBA" id="ARBA00022679"/>
    </source>
</evidence>
<evidence type="ECO:0000313" key="5">
    <source>
        <dbReference type="EMBL" id="GFG36234.1"/>
    </source>
</evidence>
<keyword evidence="2 4" id="KW-0808">Transferase</keyword>
<evidence type="ECO:0000256" key="1">
    <source>
        <dbReference type="ARBA" id="ARBA00007374"/>
    </source>
</evidence>
<dbReference type="Proteomes" id="UP000502823">
    <property type="component" value="Unassembled WGS sequence"/>
</dbReference>
<dbReference type="OrthoDB" id="338650at2759"/>
<protein>
    <recommendedName>
        <fullName evidence="4">Kinase</fullName>
        <ecNumber evidence="4">2.7.-.-</ecNumber>
    </recommendedName>
</protein>
<dbReference type="GO" id="GO:0046854">
    <property type="term" value="P:phosphatidylinositol phosphate biosynthetic process"/>
    <property type="evidence" value="ECO:0007669"/>
    <property type="project" value="TreeGrafter"/>
</dbReference>
<organism evidence="5 6">
    <name type="scientific">Coptotermes formosanus</name>
    <name type="common">Formosan subterranean termite</name>
    <dbReference type="NCBI Taxonomy" id="36987"/>
    <lineage>
        <taxon>Eukaryota</taxon>
        <taxon>Metazoa</taxon>
        <taxon>Ecdysozoa</taxon>
        <taxon>Arthropoda</taxon>
        <taxon>Hexapoda</taxon>
        <taxon>Insecta</taxon>
        <taxon>Pterygota</taxon>
        <taxon>Neoptera</taxon>
        <taxon>Polyneoptera</taxon>
        <taxon>Dictyoptera</taxon>
        <taxon>Blattodea</taxon>
        <taxon>Blattoidea</taxon>
        <taxon>Termitoidae</taxon>
        <taxon>Rhinotermitidae</taxon>
        <taxon>Coptotermes</taxon>
    </lineage>
</organism>
<dbReference type="InterPro" id="IPR038286">
    <property type="entry name" value="IPK_sf"/>
</dbReference>
<dbReference type="InterPro" id="IPR005522">
    <property type="entry name" value="IPK"/>
</dbReference>
<proteinExistence type="inferred from homology"/>
<accession>A0A6L2PVL4</accession>